<accession>A0A1F7HLQ2</accession>
<dbReference type="PANTHER" id="PTHR30627">
    <property type="entry name" value="PEPTIDOGLYCAN D,D-TRANSPEPTIDASE"/>
    <property type="match status" value="1"/>
</dbReference>
<dbReference type="Pfam" id="PF00905">
    <property type="entry name" value="Transpeptidase"/>
    <property type="match status" value="1"/>
</dbReference>
<dbReference type="InterPro" id="IPR012338">
    <property type="entry name" value="Beta-lactam/transpept-like"/>
</dbReference>
<evidence type="ECO:0000256" key="2">
    <source>
        <dbReference type="ARBA" id="ARBA00023136"/>
    </source>
</evidence>
<proteinExistence type="predicted"/>
<dbReference type="InterPro" id="IPR005311">
    <property type="entry name" value="PBP_dimer"/>
</dbReference>
<protein>
    <recommendedName>
        <fullName evidence="7">Penicillin-binding protein transpeptidase domain-containing protein</fullName>
    </recommendedName>
</protein>
<sequence>MIRLHVIFVALLVFLTGIVVRLFYIQALAPDNFSSNDYLRTVRIAPQRGEIVDRNGEPFVTNETTYVLFAQPKDMIDKNKVIQGIDEVTHVGGATLEARLDMTKQWVPLVREVTFDQKKALEGKNMIGIGFDETSRRFYPEASLAAHLTGIVGKDKDGDSIGYFGIEGYYNKDLEGLPGILKTERDILGKPIIMGTQNKLRGENGRKLVLTIDKSTQAIAKEKLKKALNVYRAKSGCVTVADPMTMEILALTCLPDFDPVTYYEFSESEFKNPVISNSFEPGSIFKPLIVASALEKGSIKPDEEYDETGPVQIGKYAIRTWNNQYHGKLNITGILENSSNVGMVYIGSKLGNENLHSYLNLFGLGNTTGVDLQGEVPSYIKPQKLWYPIDYATVTFGQGIAVTQIQMLTAFSSLINGGWIMRPYVVKSLESDGGEVKKIESKKLRRVISEETSNIIKEMLKQTVKHGEAKYKIPKGYDIGGKTGTAQIALQGTYDPSKTTASFIGFAPVNKPRFIVLVFLNQPEASQWASETAAPTFFEIAKELIVEYNIAPR</sequence>
<dbReference type="PANTHER" id="PTHR30627:SF1">
    <property type="entry name" value="PEPTIDOGLYCAN D,D-TRANSPEPTIDASE FTSI"/>
    <property type="match status" value="1"/>
</dbReference>
<keyword evidence="2" id="KW-0472">Membrane</keyword>
<dbReference type="GO" id="GO:0071555">
    <property type="term" value="P:cell wall organization"/>
    <property type="evidence" value="ECO:0007669"/>
    <property type="project" value="TreeGrafter"/>
</dbReference>
<organism evidence="5 6">
    <name type="scientific">Candidatus Roizmanbacteria bacterium RIFCSPHIGHO2_02_FULL_43_11</name>
    <dbReference type="NCBI Taxonomy" id="1802043"/>
    <lineage>
        <taxon>Bacteria</taxon>
        <taxon>Candidatus Roizmaniibacteriota</taxon>
    </lineage>
</organism>
<dbReference type="SUPFAM" id="SSF56519">
    <property type="entry name" value="Penicillin binding protein dimerisation domain"/>
    <property type="match status" value="1"/>
</dbReference>
<feature type="domain" description="Penicillin-binding protein dimerisation" evidence="4">
    <location>
        <begin position="44"/>
        <end position="192"/>
    </location>
</feature>
<evidence type="ECO:0000313" key="6">
    <source>
        <dbReference type="Proteomes" id="UP000178098"/>
    </source>
</evidence>
<reference evidence="5 6" key="1">
    <citation type="journal article" date="2016" name="Nat. Commun.">
        <title>Thousands of microbial genomes shed light on interconnected biogeochemical processes in an aquifer system.</title>
        <authorList>
            <person name="Anantharaman K."/>
            <person name="Brown C.T."/>
            <person name="Hug L.A."/>
            <person name="Sharon I."/>
            <person name="Castelle C.J."/>
            <person name="Probst A.J."/>
            <person name="Thomas B.C."/>
            <person name="Singh A."/>
            <person name="Wilkins M.J."/>
            <person name="Karaoz U."/>
            <person name="Brodie E.L."/>
            <person name="Williams K.H."/>
            <person name="Hubbard S.S."/>
            <person name="Banfield J.F."/>
        </authorList>
    </citation>
    <scope>NUCLEOTIDE SEQUENCE [LARGE SCALE GENOMIC DNA]</scope>
</reference>
<dbReference type="SUPFAM" id="SSF56601">
    <property type="entry name" value="beta-lactamase/transpeptidase-like"/>
    <property type="match status" value="1"/>
</dbReference>
<dbReference type="Gene3D" id="3.40.710.10">
    <property type="entry name" value="DD-peptidase/beta-lactamase superfamily"/>
    <property type="match status" value="1"/>
</dbReference>
<evidence type="ECO:0000313" key="5">
    <source>
        <dbReference type="EMBL" id="OGK31702.1"/>
    </source>
</evidence>
<gene>
    <name evidence="5" type="ORF">A3D08_00540</name>
</gene>
<dbReference type="Pfam" id="PF03717">
    <property type="entry name" value="PBP_dimer"/>
    <property type="match status" value="1"/>
</dbReference>
<comment type="caution">
    <text evidence="5">The sequence shown here is derived from an EMBL/GenBank/DDBJ whole genome shotgun (WGS) entry which is preliminary data.</text>
</comment>
<dbReference type="EMBL" id="MFZT01000010">
    <property type="protein sequence ID" value="OGK31702.1"/>
    <property type="molecule type" value="Genomic_DNA"/>
</dbReference>
<dbReference type="AlphaFoldDB" id="A0A1F7HLQ2"/>
<dbReference type="Proteomes" id="UP000178098">
    <property type="component" value="Unassembled WGS sequence"/>
</dbReference>
<evidence type="ECO:0000256" key="1">
    <source>
        <dbReference type="ARBA" id="ARBA00004370"/>
    </source>
</evidence>
<evidence type="ECO:0008006" key="7">
    <source>
        <dbReference type="Google" id="ProtNLM"/>
    </source>
</evidence>
<feature type="domain" description="Penicillin-binding protein transpeptidase" evidence="3">
    <location>
        <begin position="236"/>
        <end position="540"/>
    </location>
</feature>
<dbReference type="InterPro" id="IPR036138">
    <property type="entry name" value="PBP_dimer_sf"/>
</dbReference>
<evidence type="ECO:0000259" key="4">
    <source>
        <dbReference type="Pfam" id="PF03717"/>
    </source>
</evidence>
<name>A0A1F7HLQ2_9BACT</name>
<dbReference type="GO" id="GO:0008658">
    <property type="term" value="F:penicillin binding"/>
    <property type="evidence" value="ECO:0007669"/>
    <property type="project" value="InterPro"/>
</dbReference>
<dbReference type="Gene3D" id="3.30.450.330">
    <property type="match status" value="1"/>
</dbReference>
<dbReference type="InterPro" id="IPR050515">
    <property type="entry name" value="Beta-lactam/transpept"/>
</dbReference>
<comment type="subcellular location">
    <subcellularLocation>
        <location evidence="1">Membrane</location>
    </subcellularLocation>
</comment>
<dbReference type="GO" id="GO:0005886">
    <property type="term" value="C:plasma membrane"/>
    <property type="evidence" value="ECO:0007669"/>
    <property type="project" value="TreeGrafter"/>
</dbReference>
<dbReference type="Gene3D" id="3.90.1310.10">
    <property type="entry name" value="Penicillin-binding protein 2a (Domain 2)"/>
    <property type="match status" value="1"/>
</dbReference>
<dbReference type="InterPro" id="IPR001460">
    <property type="entry name" value="PCN-bd_Tpept"/>
</dbReference>
<evidence type="ECO:0000259" key="3">
    <source>
        <dbReference type="Pfam" id="PF00905"/>
    </source>
</evidence>